<keyword evidence="1" id="KW-0175">Coiled coil</keyword>
<evidence type="ECO:0000313" key="2">
    <source>
        <dbReference type="EMBL" id="CRL07302.1"/>
    </source>
</evidence>
<keyword evidence="3" id="KW-1185">Reference proteome</keyword>
<evidence type="ECO:0000313" key="3">
    <source>
        <dbReference type="Proteomes" id="UP000183832"/>
    </source>
</evidence>
<feature type="coiled-coil region" evidence="1">
    <location>
        <begin position="166"/>
        <end position="203"/>
    </location>
</feature>
<proteinExistence type="predicted"/>
<name>A0A1J1J756_9DIPT</name>
<dbReference type="EMBL" id="CVRI01000070">
    <property type="protein sequence ID" value="CRL07302.1"/>
    <property type="molecule type" value="Genomic_DNA"/>
</dbReference>
<accession>A0A1J1J756</accession>
<organism evidence="2 3">
    <name type="scientific">Clunio marinus</name>
    <dbReference type="NCBI Taxonomy" id="568069"/>
    <lineage>
        <taxon>Eukaryota</taxon>
        <taxon>Metazoa</taxon>
        <taxon>Ecdysozoa</taxon>
        <taxon>Arthropoda</taxon>
        <taxon>Hexapoda</taxon>
        <taxon>Insecta</taxon>
        <taxon>Pterygota</taxon>
        <taxon>Neoptera</taxon>
        <taxon>Endopterygota</taxon>
        <taxon>Diptera</taxon>
        <taxon>Nematocera</taxon>
        <taxon>Chironomoidea</taxon>
        <taxon>Chironomidae</taxon>
        <taxon>Clunio</taxon>
    </lineage>
</organism>
<protein>
    <submittedName>
        <fullName evidence="2">CLUMA_CG020281, isoform A</fullName>
    </submittedName>
</protein>
<gene>
    <name evidence="2" type="ORF">CLUMA_CG020281</name>
</gene>
<dbReference type="AlphaFoldDB" id="A0A1J1J756"/>
<evidence type="ECO:0000256" key="1">
    <source>
        <dbReference type="SAM" id="Coils"/>
    </source>
</evidence>
<reference evidence="2 3" key="1">
    <citation type="submission" date="2015-04" db="EMBL/GenBank/DDBJ databases">
        <authorList>
            <person name="Syromyatnikov M.Y."/>
            <person name="Popov V.N."/>
        </authorList>
    </citation>
    <scope>NUCLEOTIDE SEQUENCE [LARGE SCALE GENOMIC DNA]</scope>
</reference>
<sequence>MGKPHMGKLQIMPQHNFKDTPAYSILKKKINLTSFSNHVKAFSKSQNTFLISQIVCLKDQVMNPHRNKSKLRIGLNKSYKGNVTKKQSNKINNFPLAALSCMTEQKILKSNSMSSDVDLSSASTSKTSSSITQNKFFLKKINPPRELKDQELAEKQCTEMYENFDIEALKLLVKGKKETLLKLQRQEEEILELTNLTESWKQAGLDGLEMLRKYVNPEITIEDMLNDFKIPLNLFF</sequence>
<dbReference type="Proteomes" id="UP000183832">
    <property type="component" value="Unassembled WGS sequence"/>
</dbReference>